<feature type="domain" description="MATH" evidence="3">
    <location>
        <begin position="26"/>
        <end position="151"/>
    </location>
</feature>
<reference evidence="4" key="1">
    <citation type="submission" date="2023-07" db="EMBL/GenBank/DDBJ databases">
        <title>A chromosome-level genome assembly of Lolium multiflorum.</title>
        <authorList>
            <person name="Chen Y."/>
            <person name="Copetti D."/>
            <person name="Kolliker R."/>
            <person name="Studer B."/>
        </authorList>
    </citation>
    <scope>NUCLEOTIDE SEQUENCE</scope>
    <source>
        <strain evidence="4">02402/16</strain>
        <tissue evidence="4">Leaf</tissue>
    </source>
</reference>
<dbReference type="Proteomes" id="UP001231189">
    <property type="component" value="Unassembled WGS sequence"/>
</dbReference>
<comment type="pathway">
    <text evidence="1">Protein modification; protein ubiquitination.</text>
</comment>
<dbReference type="SMART" id="SM00061">
    <property type="entry name" value="MATH"/>
    <property type="match status" value="1"/>
</dbReference>
<dbReference type="InterPro" id="IPR045005">
    <property type="entry name" value="BPM1-6"/>
</dbReference>
<dbReference type="InterPro" id="IPR011333">
    <property type="entry name" value="SKP1/BTB/POZ_sf"/>
</dbReference>
<dbReference type="PROSITE" id="PS50097">
    <property type="entry name" value="BTB"/>
    <property type="match status" value="1"/>
</dbReference>
<dbReference type="Pfam" id="PF22486">
    <property type="entry name" value="MATH_2"/>
    <property type="match status" value="1"/>
</dbReference>
<dbReference type="Gene3D" id="2.60.210.10">
    <property type="entry name" value="Apoptosis, Tumor Necrosis Factor Receptor Associated Protein 2, Chain A"/>
    <property type="match status" value="1"/>
</dbReference>
<proteinExistence type="predicted"/>
<dbReference type="SUPFAM" id="SSF49599">
    <property type="entry name" value="TRAF domain-like"/>
    <property type="match status" value="1"/>
</dbReference>
<evidence type="ECO:0000259" key="2">
    <source>
        <dbReference type="PROSITE" id="PS50097"/>
    </source>
</evidence>
<accession>A0AAD8X1J6</accession>
<dbReference type="Pfam" id="PF00651">
    <property type="entry name" value="BTB"/>
    <property type="match status" value="1"/>
</dbReference>
<name>A0AAD8X1J6_LOLMU</name>
<dbReference type="PANTHER" id="PTHR26379">
    <property type="entry name" value="BTB/POZ AND MATH DOMAIN-CONTAINING PROTEIN 1"/>
    <property type="match status" value="1"/>
</dbReference>
<evidence type="ECO:0000313" key="5">
    <source>
        <dbReference type="Proteomes" id="UP001231189"/>
    </source>
</evidence>
<feature type="domain" description="BTB" evidence="2">
    <location>
        <begin position="188"/>
        <end position="216"/>
    </location>
</feature>
<dbReference type="AlphaFoldDB" id="A0AAD8X1J6"/>
<dbReference type="SUPFAM" id="SSF54695">
    <property type="entry name" value="POZ domain"/>
    <property type="match status" value="1"/>
</dbReference>
<dbReference type="InterPro" id="IPR000210">
    <property type="entry name" value="BTB/POZ_dom"/>
</dbReference>
<organism evidence="4 5">
    <name type="scientific">Lolium multiflorum</name>
    <name type="common">Italian ryegrass</name>
    <name type="synonym">Lolium perenne subsp. multiflorum</name>
    <dbReference type="NCBI Taxonomy" id="4521"/>
    <lineage>
        <taxon>Eukaryota</taxon>
        <taxon>Viridiplantae</taxon>
        <taxon>Streptophyta</taxon>
        <taxon>Embryophyta</taxon>
        <taxon>Tracheophyta</taxon>
        <taxon>Spermatophyta</taxon>
        <taxon>Magnoliopsida</taxon>
        <taxon>Liliopsida</taxon>
        <taxon>Poales</taxon>
        <taxon>Poaceae</taxon>
        <taxon>BOP clade</taxon>
        <taxon>Pooideae</taxon>
        <taxon>Poodae</taxon>
        <taxon>Poeae</taxon>
        <taxon>Poeae Chloroplast Group 2 (Poeae type)</taxon>
        <taxon>Loliodinae</taxon>
        <taxon>Loliinae</taxon>
        <taxon>Lolium</taxon>
    </lineage>
</organism>
<evidence type="ECO:0000256" key="1">
    <source>
        <dbReference type="ARBA" id="ARBA00004906"/>
    </source>
</evidence>
<dbReference type="CDD" id="cd00121">
    <property type="entry name" value="MATH"/>
    <property type="match status" value="1"/>
</dbReference>
<gene>
    <name evidence="4" type="ORF">QYE76_046981</name>
</gene>
<dbReference type="InterPro" id="IPR008974">
    <property type="entry name" value="TRAF-like"/>
</dbReference>
<comment type="caution">
    <text evidence="4">The sequence shown here is derived from an EMBL/GenBank/DDBJ whole genome shotgun (WGS) entry which is preliminary data.</text>
</comment>
<evidence type="ECO:0000313" key="4">
    <source>
        <dbReference type="EMBL" id="KAK1686133.1"/>
    </source>
</evidence>
<dbReference type="GO" id="GO:0016567">
    <property type="term" value="P:protein ubiquitination"/>
    <property type="evidence" value="ECO:0007669"/>
    <property type="project" value="InterPro"/>
</dbReference>
<dbReference type="EMBL" id="JAUUTY010000002">
    <property type="protein sequence ID" value="KAK1686133.1"/>
    <property type="molecule type" value="Genomic_DNA"/>
</dbReference>
<dbReference type="PANTHER" id="PTHR26379:SF187">
    <property type="entry name" value="OS07G0655300 PROTEIN"/>
    <property type="match status" value="1"/>
</dbReference>
<sequence length="216" mass="23539">MANNPSSSVHKPTSETLSRCVTDGVTTTHNFKVIGYLLLEGMGAGEFVTSSTLSIGDYDWNIMIYPDGMEEEDKASYVSVFLAVCGGATGVRVKYTFSLLEKDEGVSNLCSSTRTFEPLASSWGWSKFIEKSKLQELLSRSDDSFTVRCVLTVIKKTHIEGASSVKVKVPESNLCTHFANMFEDGEGVDVTFSVGGQLFGAHRYVLATRSSVLKAE</sequence>
<evidence type="ECO:0000259" key="3">
    <source>
        <dbReference type="PROSITE" id="PS50144"/>
    </source>
</evidence>
<dbReference type="InterPro" id="IPR002083">
    <property type="entry name" value="MATH/TRAF_dom"/>
</dbReference>
<protein>
    <submittedName>
        <fullName evidence="4">Uncharacterized protein</fullName>
    </submittedName>
</protein>
<dbReference type="Gene3D" id="3.30.710.10">
    <property type="entry name" value="Potassium Channel Kv1.1, Chain A"/>
    <property type="match status" value="1"/>
</dbReference>
<dbReference type="PROSITE" id="PS50144">
    <property type="entry name" value="MATH"/>
    <property type="match status" value="1"/>
</dbReference>
<keyword evidence="5" id="KW-1185">Reference proteome</keyword>